<dbReference type="HOGENOM" id="CLU_000445_107_19_4"/>
<dbReference type="STRING" id="946483.Cenrod_0978"/>
<dbReference type="eggNOG" id="COG4564">
    <property type="taxonomic scope" value="Bacteria"/>
</dbReference>
<evidence type="ECO:0000256" key="1">
    <source>
        <dbReference type="ARBA" id="ARBA00004651"/>
    </source>
</evidence>
<dbReference type="InterPro" id="IPR029151">
    <property type="entry name" value="Sensor-like_sf"/>
</dbReference>
<dbReference type="InterPro" id="IPR004090">
    <property type="entry name" value="Chemotax_Me-accpt_rcpt"/>
</dbReference>
<dbReference type="GO" id="GO:0005886">
    <property type="term" value="C:plasma membrane"/>
    <property type="evidence" value="ECO:0007669"/>
    <property type="project" value="UniProtKB-SubCell"/>
</dbReference>
<name>U5N9Z9_9BURK</name>
<dbReference type="EMBL" id="CP004885">
    <property type="protein sequence ID" value="AGX87078.1"/>
    <property type="molecule type" value="Genomic_DNA"/>
</dbReference>
<keyword evidence="8" id="KW-0807">Transducer</keyword>
<dbReference type="InterPro" id="IPR004089">
    <property type="entry name" value="MCPsignal_dom"/>
</dbReference>
<evidence type="ECO:0000256" key="6">
    <source>
        <dbReference type="ARBA" id="ARBA00023136"/>
    </source>
</evidence>
<feature type="domain" description="HAMP" evidence="11">
    <location>
        <begin position="354"/>
        <end position="406"/>
    </location>
</feature>
<dbReference type="CDD" id="cd12912">
    <property type="entry name" value="PDC2_MCP_like"/>
    <property type="match status" value="1"/>
</dbReference>
<dbReference type="SMART" id="SM00304">
    <property type="entry name" value="HAMP"/>
    <property type="match status" value="1"/>
</dbReference>
<dbReference type="GO" id="GO:0004888">
    <property type="term" value="F:transmembrane signaling receptor activity"/>
    <property type="evidence" value="ECO:0007669"/>
    <property type="project" value="InterPro"/>
</dbReference>
<evidence type="ECO:0000256" key="4">
    <source>
        <dbReference type="ARBA" id="ARBA00022692"/>
    </source>
</evidence>
<dbReference type="CDD" id="cd06225">
    <property type="entry name" value="HAMP"/>
    <property type="match status" value="1"/>
</dbReference>
<dbReference type="Pfam" id="PF00672">
    <property type="entry name" value="HAMP"/>
    <property type="match status" value="1"/>
</dbReference>
<feature type="transmembrane region" description="Helical" evidence="9">
    <location>
        <begin position="18"/>
        <end position="40"/>
    </location>
</feature>
<dbReference type="PANTHER" id="PTHR43531:SF14">
    <property type="entry name" value="METHYL-ACCEPTING CHEMOTAXIS PROTEIN I-RELATED"/>
    <property type="match status" value="1"/>
</dbReference>
<dbReference type="RefSeq" id="WP_022771897.1">
    <property type="nucleotide sequence ID" value="NC_022576.1"/>
</dbReference>
<gene>
    <name evidence="12" type="ORF">Cenrod_0978</name>
</gene>
<protein>
    <submittedName>
        <fullName evidence="12">Methyl-accepting chemotaxis protein</fullName>
    </submittedName>
</protein>
<evidence type="ECO:0000256" key="9">
    <source>
        <dbReference type="SAM" id="Phobius"/>
    </source>
</evidence>
<dbReference type="GO" id="GO:0007165">
    <property type="term" value="P:signal transduction"/>
    <property type="evidence" value="ECO:0007669"/>
    <property type="project" value="UniProtKB-KW"/>
</dbReference>
<dbReference type="Pfam" id="PF00015">
    <property type="entry name" value="MCPsignal"/>
    <property type="match status" value="1"/>
</dbReference>
<sequence length="670" mass="72213">MSNTATTWKNLGLGAKLAISNFVFVAIVLSLLIGSISYSLMGMIEERSISDVTEKTKLLVELIDSADKELQSRTALLAKAWQSSLAGTFELDPTTMDVGGHPAPTLRLNGQPLNAEFALVDQYTSNTGAVATVFAKTGDDFIRITTSLKNEQGNRAIGTLLGQAHPGYKIVSEGRTYVGLATLFGKQFMTRYDPIRDEQGQLIGLSFIGLDFTDYLVSLKSTMREMKIGKNGYYYVLDTGSGDRYGKMVLHPSLEGKDMLDTKDTDGREFIKEILEKKNGIIRYPWINQEMGESQARDKIAAYAYLPSWNWVIVGSTYLDEYTGAVTTMRNSYALVGLVLILLLSSGLNWMIRRMIFTPMGRVILAAQAIANGDLQTTLRVESEDEVGQLMLAINNIGQGLSGVVQSVREISHGIATASHAVAQDNSDLCARTEAQANSLEQTDVSMEELRQAVQHNAHGAHQANQLALGASEVAAQGGTAVSEVVNTMQGINAASRKIADIIGVIDAIAFQTNILALNAAVEAARAGEQGRGFAVVASEVRSLAGRAAQAAKEIKALINTSVERVEQGMVQVDRAGTTMTEVVHSIRKVTDLMGEISAASGEQSHGVEQVGGAIHHIDQVTKENAALVEKMAATAVELQNQSDELVRMVSAFRVGDSDHSRPKLRALSA</sequence>
<evidence type="ECO:0000256" key="3">
    <source>
        <dbReference type="ARBA" id="ARBA00022481"/>
    </source>
</evidence>
<evidence type="ECO:0000259" key="11">
    <source>
        <dbReference type="PROSITE" id="PS50885"/>
    </source>
</evidence>
<dbReference type="KEGG" id="cbx:Cenrod_0978"/>
<dbReference type="InterPro" id="IPR033480">
    <property type="entry name" value="sCache_2"/>
</dbReference>
<dbReference type="InterPro" id="IPR051310">
    <property type="entry name" value="MCP_chemotaxis"/>
</dbReference>
<keyword evidence="2" id="KW-1003">Cell membrane</keyword>
<evidence type="ECO:0000259" key="10">
    <source>
        <dbReference type="PROSITE" id="PS50111"/>
    </source>
</evidence>
<proteinExistence type="inferred from homology"/>
<dbReference type="SUPFAM" id="SSF58104">
    <property type="entry name" value="Methyl-accepting chemotaxis protein (MCP) signaling domain"/>
    <property type="match status" value="1"/>
</dbReference>
<accession>U5N9Z9</accession>
<organism evidence="12 13">
    <name type="scientific">Candidatus Symbiobacter mobilis CR</name>
    <dbReference type="NCBI Taxonomy" id="946483"/>
    <lineage>
        <taxon>Bacteria</taxon>
        <taxon>Pseudomonadati</taxon>
        <taxon>Pseudomonadota</taxon>
        <taxon>Betaproteobacteria</taxon>
        <taxon>Burkholderiales</taxon>
        <taxon>Comamonadaceae</taxon>
    </lineage>
</organism>
<evidence type="ECO:0000313" key="13">
    <source>
        <dbReference type="Proteomes" id="UP000017184"/>
    </source>
</evidence>
<dbReference type="PROSITE" id="PS50885">
    <property type="entry name" value="HAMP"/>
    <property type="match status" value="1"/>
</dbReference>
<dbReference type="GO" id="GO:0006935">
    <property type="term" value="P:chemotaxis"/>
    <property type="evidence" value="ECO:0007669"/>
    <property type="project" value="InterPro"/>
</dbReference>
<evidence type="ECO:0000256" key="7">
    <source>
        <dbReference type="ARBA" id="ARBA00029447"/>
    </source>
</evidence>
<dbReference type="AlphaFoldDB" id="U5N9Z9"/>
<evidence type="ECO:0000256" key="8">
    <source>
        <dbReference type="PROSITE-ProRule" id="PRU00284"/>
    </source>
</evidence>
<dbReference type="Proteomes" id="UP000017184">
    <property type="component" value="Chromosome"/>
</dbReference>
<dbReference type="SMART" id="SM01049">
    <property type="entry name" value="Cache_2"/>
    <property type="match status" value="1"/>
</dbReference>
<keyword evidence="4 9" id="KW-0812">Transmembrane</keyword>
<dbReference type="SMART" id="SM00283">
    <property type="entry name" value="MA"/>
    <property type="match status" value="1"/>
</dbReference>
<dbReference type="PANTHER" id="PTHR43531">
    <property type="entry name" value="PROTEIN ICFG"/>
    <property type="match status" value="1"/>
</dbReference>
<keyword evidence="13" id="KW-1185">Reference proteome</keyword>
<dbReference type="Gene3D" id="1.10.287.950">
    <property type="entry name" value="Methyl-accepting chemotaxis protein"/>
    <property type="match status" value="1"/>
</dbReference>
<dbReference type="InterPro" id="IPR033462">
    <property type="entry name" value="Cache_3-Cache_2"/>
</dbReference>
<keyword evidence="6 9" id="KW-0472">Membrane</keyword>
<evidence type="ECO:0000256" key="2">
    <source>
        <dbReference type="ARBA" id="ARBA00022475"/>
    </source>
</evidence>
<dbReference type="SUPFAM" id="SSF103190">
    <property type="entry name" value="Sensory domain-like"/>
    <property type="match status" value="1"/>
</dbReference>
<dbReference type="Gene3D" id="3.30.450.20">
    <property type="entry name" value="PAS domain"/>
    <property type="match status" value="1"/>
</dbReference>
<dbReference type="Pfam" id="PF17201">
    <property type="entry name" value="Cache_3-Cache_2"/>
    <property type="match status" value="1"/>
</dbReference>
<dbReference type="PATRIC" id="fig|946483.4.peg.983"/>
<comment type="subcellular location">
    <subcellularLocation>
        <location evidence="1">Cell membrane</location>
        <topology evidence="1">Multi-pass membrane protein</topology>
    </subcellularLocation>
</comment>
<dbReference type="PRINTS" id="PR00260">
    <property type="entry name" value="CHEMTRNSDUCR"/>
</dbReference>
<keyword evidence="3" id="KW-0488">Methylation</keyword>
<evidence type="ECO:0000313" key="12">
    <source>
        <dbReference type="EMBL" id="AGX87078.1"/>
    </source>
</evidence>
<feature type="domain" description="Methyl-accepting transducer" evidence="10">
    <location>
        <begin position="411"/>
        <end position="640"/>
    </location>
</feature>
<dbReference type="OrthoDB" id="9763018at2"/>
<comment type="similarity">
    <text evidence="7">Belongs to the methyl-accepting chemotaxis (MCP) protein family.</text>
</comment>
<dbReference type="eggNOG" id="COG0840">
    <property type="taxonomic scope" value="Bacteria"/>
</dbReference>
<dbReference type="CDD" id="cd11386">
    <property type="entry name" value="MCP_signal"/>
    <property type="match status" value="1"/>
</dbReference>
<dbReference type="InterPro" id="IPR003660">
    <property type="entry name" value="HAMP_dom"/>
</dbReference>
<evidence type="ECO:0000256" key="5">
    <source>
        <dbReference type="ARBA" id="ARBA00022989"/>
    </source>
</evidence>
<dbReference type="PROSITE" id="PS50111">
    <property type="entry name" value="CHEMOTAXIS_TRANSDUC_2"/>
    <property type="match status" value="1"/>
</dbReference>
<feature type="transmembrane region" description="Helical" evidence="9">
    <location>
        <begin position="331"/>
        <end position="352"/>
    </location>
</feature>
<keyword evidence="5 9" id="KW-1133">Transmembrane helix</keyword>
<reference evidence="12 13" key="1">
    <citation type="journal article" date="2013" name="Genome Biol.">
        <title>Genomic analysis reveals key aspects of prokaryotic symbiosis in the phototrophic consortium "Chlorochromatium aggregatum".</title>
        <authorList>
            <person name="Liu Z."/>
            <person name="Muller J."/>
            <person name="Li T."/>
            <person name="Alvey R.M."/>
            <person name="Vogl K."/>
            <person name="Frigaard N.U."/>
            <person name="Rockwell N.C."/>
            <person name="Boyd E.S."/>
            <person name="Tomsho L.P."/>
            <person name="Schuster S.C."/>
            <person name="Henke P."/>
            <person name="Rohde M."/>
            <person name="Overmann J."/>
            <person name="Bryant D.A."/>
        </authorList>
    </citation>
    <scope>NUCLEOTIDE SEQUENCE [LARGE SCALE GENOMIC DNA]</scope>
    <source>
        <strain evidence="12">CR</strain>
    </source>
</reference>
<dbReference type="FunFam" id="1.10.287.950:FF:000001">
    <property type="entry name" value="Methyl-accepting chemotaxis sensory transducer"/>
    <property type="match status" value="1"/>
</dbReference>